<keyword evidence="3" id="KW-1185">Reference proteome</keyword>
<feature type="compositionally biased region" description="Polar residues" evidence="1">
    <location>
        <begin position="1"/>
        <end position="20"/>
    </location>
</feature>
<proteinExistence type="predicted"/>
<dbReference type="EMBL" id="JAPWDV010000003">
    <property type="protein sequence ID" value="KAJ6218236.1"/>
    <property type="molecule type" value="Genomic_DNA"/>
</dbReference>
<sequence>MVTALISTSPRQISKSSTEDSAPPSLVVRIEKLNGNKRHCLVTCGCHISKWAVSSVAPSNRPNLSPESNRRSA</sequence>
<protein>
    <submittedName>
        <fullName evidence="2">Uncharacterized protein</fullName>
    </submittedName>
</protein>
<dbReference type="Proteomes" id="UP001142055">
    <property type="component" value="Chromosome 3"/>
</dbReference>
<evidence type="ECO:0000313" key="3">
    <source>
        <dbReference type="Proteomes" id="UP001142055"/>
    </source>
</evidence>
<feature type="non-terminal residue" evidence="2">
    <location>
        <position position="73"/>
    </location>
</feature>
<reference evidence="2" key="1">
    <citation type="submission" date="2022-12" db="EMBL/GenBank/DDBJ databases">
        <title>Genome assemblies of Blomia tropicalis.</title>
        <authorList>
            <person name="Cui Y."/>
        </authorList>
    </citation>
    <scope>NUCLEOTIDE SEQUENCE</scope>
    <source>
        <tissue evidence="2">Adult mites</tissue>
    </source>
</reference>
<gene>
    <name evidence="2" type="ORF">RDWZM_009393</name>
</gene>
<organism evidence="2 3">
    <name type="scientific">Blomia tropicalis</name>
    <name type="common">Mite</name>
    <dbReference type="NCBI Taxonomy" id="40697"/>
    <lineage>
        <taxon>Eukaryota</taxon>
        <taxon>Metazoa</taxon>
        <taxon>Ecdysozoa</taxon>
        <taxon>Arthropoda</taxon>
        <taxon>Chelicerata</taxon>
        <taxon>Arachnida</taxon>
        <taxon>Acari</taxon>
        <taxon>Acariformes</taxon>
        <taxon>Sarcoptiformes</taxon>
        <taxon>Astigmata</taxon>
        <taxon>Glycyphagoidea</taxon>
        <taxon>Echimyopodidae</taxon>
        <taxon>Blomia</taxon>
    </lineage>
</organism>
<evidence type="ECO:0000256" key="1">
    <source>
        <dbReference type="SAM" id="MobiDB-lite"/>
    </source>
</evidence>
<feature type="region of interest" description="Disordered" evidence="1">
    <location>
        <begin position="1"/>
        <end position="23"/>
    </location>
</feature>
<comment type="caution">
    <text evidence="2">The sequence shown here is derived from an EMBL/GenBank/DDBJ whole genome shotgun (WGS) entry which is preliminary data.</text>
</comment>
<dbReference type="AlphaFoldDB" id="A0A9Q0M2W1"/>
<evidence type="ECO:0000313" key="2">
    <source>
        <dbReference type="EMBL" id="KAJ6218236.1"/>
    </source>
</evidence>
<name>A0A9Q0M2W1_BLOTA</name>
<accession>A0A9Q0M2W1</accession>